<evidence type="ECO:0000256" key="4">
    <source>
        <dbReference type="ARBA" id="ARBA00023136"/>
    </source>
</evidence>
<feature type="transmembrane region" description="Helical" evidence="5">
    <location>
        <begin position="118"/>
        <end position="141"/>
    </location>
</feature>
<dbReference type="InterPro" id="IPR001129">
    <property type="entry name" value="Membr-assoc_MAPEG"/>
</dbReference>
<gene>
    <name evidence="6" type="primary">GST3</name>
</gene>
<evidence type="ECO:0000256" key="5">
    <source>
        <dbReference type="SAM" id="Phobius"/>
    </source>
</evidence>
<name>T1P743_PROMN</name>
<dbReference type="InterPro" id="IPR050997">
    <property type="entry name" value="MAPEG"/>
</dbReference>
<dbReference type="Pfam" id="PF01124">
    <property type="entry name" value="MAPEG"/>
    <property type="match status" value="1"/>
</dbReference>
<reference evidence="6" key="1">
    <citation type="journal article" date="2014" name="Gene">
        <title>PmMGST3, a novel microsomal glutathione S-transferase gene in the dinoflagellate Prorocentrum minimum, is a potential biomarker of oxidative stress.</title>
        <authorList>
            <person name="Guo R."/>
            <person name="Ebenezer V."/>
            <person name="Ki J.S."/>
        </authorList>
    </citation>
    <scope>NUCLEOTIDE SEQUENCE</scope>
    <source>
        <strain evidence="6">D-127</strain>
    </source>
</reference>
<dbReference type="GO" id="GO:0006691">
    <property type="term" value="P:leukotriene metabolic process"/>
    <property type="evidence" value="ECO:0007669"/>
    <property type="project" value="UniProtKB-ARBA"/>
</dbReference>
<dbReference type="PANTHER" id="PTHR10250">
    <property type="entry name" value="MICROSOMAL GLUTATHIONE S-TRANSFERASE"/>
    <property type="match status" value="1"/>
</dbReference>
<feature type="transmembrane region" description="Helical" evidence="5">
    <location>
        <begin position="6"/>
        <end position="26"/>
    </location>
</feature>
<dbReference type="SMR" id="T1P743"/>
<dbReference type="GO" id="GO:0004364">
    <property type="term" value="F:glutathione transferase activity"/>
    <property type="evidence" value="ECO:0007669"/>
    <property type="project" value="TreeGrafter"/>
</dbReference>
<dbReference type="EMBL" id="KC835598">
    <property type="protein sequence ID" value="AGO03486.1"/>
    <property type="molecule type" value="Genomic_DNA"/>
</dbReference>
<evidence type="ECO:0000313" key="7">
    <source>
        <dbReference type="EMBL" id="AGO03486.1"/>
    </source>
</evidence>
<sequence length="147" mass="16254">MAFMVPDNFGYCVVAVGVSWFMNFFLSIRVMQARKEYGVDYPFLYAESTNEHHRDFNSVQRAHQNTLETWAPVSILCVVNGLAFPLLSTCFYCVWVLGRVVYGIGYSGGGPDGRKVGAVLSHLGDFPLLIMAFVSGFRMIAGKAHGA</sequence>
<dbReference type="AlphaFoldDB" id="T1P743"/>
<evidence type="ECO:0000256" key="2">
    <source>
        <dbReference type="ARBA" id="ARBA00022692"/>
    </source>
</evidence>
<organism evidence="6">
    <name type="scientific">Prorocentrum minimum</name>
    <name type="common">Dinoflagellate</name>
    <name type="synonym">Exuviaella minima</name>
    <dbReference type="NCBI Taxonomy" id="39449"/>
    <lineage>
        <taxon>Eukaryota</taxon>
        <taxon>Sar</taxon>
        <taxon>Alveolata</taxon>
        <taxon>Dinophyceae</taxon>
        <taxon>Prorocentrales</taxon>
        <taxon>Prorocentraceae</taxon>
        <taxon>Prorocentrum</taxon>
    </lineage>
</organism>
<keyword evidence="4 5" id="KW-0472">Membrane</keyword>
<comment type="subcellular location">
    <subcellularLocation>
        <location evidence="1">Membrane</location>
        <topology evidence="1">Multi-pass membrane protein</topology>
    </subcellularLocation>
</comment>
<accession>T1P743</accession>
<proteinExistence type="evidence at transcript level"/>
<evidence type="ECO:0000256" key="3">
    <source>
        <dbReference type="ARBA" id="ARBA00022989"/>
    </source>
</evidence>
<keyword evidence="3 5" id="KW-1133">Transmembrane helix</keyword>
<dbReference type="GO" id="GO:0004602">
    <property type="term" value="F:glutathione peroxidase activity"/>
    <property type="evidence" value="ECO:0007669"/>
    <property type="project" value="TreeGrafter"/>
</dbReference>
<dbReference type="SUPFAM" id="SSF161084">
    <property type="entry name" value="MAPEG domain-like"/>
    <property type="match status" value="1"/>
</dbReference>
<dbReference type="InterPro" id="IPR023352">
    <property type="entry name" value="MAPEG-like_dom_sf"/>
</dbReference>
<feature type="transmembrane region" description="Helical" evidence="5">
    <location>
        <begin position="70"/>
        <end position="98"/>
    </location>
</feature>
<dbReference type="GO" id="GO:0016020">
    <property type="term" value="C:membrane"/>
    <property type="evidence" value="ECO:0007669"/>
    <property type="project" value="UniProtKB-SubCell"/>
</dbReference>
<keyword evidence="6" id="KW-0808">Transferase</keyword>
<evidence type="ECO:0000313" key="6">
    <source>
        <dbReference type="EMBL" id="AFO84301.1"/>
    </source>
</evidence>
<evidence type="ECO:0000256" key="1">
    <source>
        <dbReference type="ARBA" id="ARBA00004141"/>
    </source>
</evidence>
<keyword evidence="2 5" id="KW-0812">Transmembrane</keyword>
<dbReference type="GO" id="GO:0005783">
    <property type="term" value="C:endoplasmic reticulum"/>
    <property type="evidence" value="ECO:0007669"/>
    <property type="project" value="TreeGrafter"/>
</dbReference>
<protein>
    <submittedName>
        <fullName evidence="6 7">Glutathione S-transferase</fullName>
    </submittedName>
</protein>
<dbReference type="PANTHER" id="PTHR10250:SF26">
    <property type="entry name" value="GLUTATHIONE S-TRANSFERASE 3, MITOCHONDRIAL"/>
    <property type="match status" value="1"/>
</dbReference>
<dbReference type="Gene3D" id="1.20.120.550">
    <property type="entry name" value="Membrane associated eicosanoid/glutathione metabolism-like domain"/>
    <property type="match status" value="1"/>
</dbReference>
<dbReference type="EMBL" id="JX402085">
    <property type="protein sequence ID" value="AFO84301.1"/>
    <property type="molecule type" value="mRNA"/>
</dbReference>
<dbReference type="GO" id="GO:0005635">
    <property type="term" value="C:nuclear envelope"/>
    <property type="evidence" value="ECO:0007669"/>
    <property type="project" value="TreeGrafter"/>
</dbReference>